<dbReference type="AlphaFoldDB" id="A0AAW2DUG6"/>
<dbReference type="PANTHER" id="PTHR47150:SF7">
    <property type="entry name" value="NUCLEASE"/>
    <property type="match status" value="1"/>
</dbReference>
<comment type="caution">
    <text evidence="1">The sequence shown here is derived from an EMBL/GenBank/DDBJ whole genome shotgun (WGS) entry which is preliminary data.</text>
</comment>
<dbReference type="PANTHER" id="PTHR47150">
    <property type="entry name" value="OS12G0169200 PROTEIN"/>
    <property type="match status" value="1"/>
</dbReference>
<gene>
    <name evidence="1" type="ORF">SO802_000511</name>
</gene>
<protein>
    <submittedName>
        <fullName evidence="1">Uncharacterized protein</fullName>
    </submittedName>
</protein>
<evidence type="ECO:0000313" key="1">
    <source>
        <dbReference type="EMBL" id="KAL0013442.1"/>
    </source>
</evidence>
<keyword evidence="2" id="KW-1185">Reference proteome</keyword>
<evidence type="ECO:0000313" key="2">
    <source>
        <dbReference type="Proteomes" id="UP001459277"/>
    </source>
</evidence>
<organism evidence="1 2">
    <name type="scientific">Lithocarpus litseifolius</name>
    <dbReference type="NCBI Taxonomy" id="425828"/>
    <lineage>
        <taxon>Eukaryota</taxon>
        <taxon>Viridiplantae</taxon>
        <taxon>Streptophyta</taxon>
        <taxon>Embryophyta</taxon>
        <taxon>Tracheophyta</taxon>
        <taxon>Spermatophyta</taxon>
        <taxon>Magnoliopsida</taxon>
        <taxon>eudicotyledons</taxon>
        <taxon>Gunneridae</taxon>
        <taxon>Pentapetalae</taxon>
        <taxon>rosids</taxon>
        <taxon>fabids</taxon>
        <taxon>Fagales</taxon>
        <taxon>Fagaceae</taxon>
        <taxon>Lithocarpus</taxon>
    </lineage>
</organism>
<reference evidence="1 2" key="1">
    <citation type="submission" date="2024-01" db="EMBL/GenBank/DDBJ databases">
        <title>A telomere-to-telomere, gap-free genome of sweet tea (Lithocarpus litseifolius).</title>
        <authorList>
            <person name="Zhou J."/>
        </authorList>
    </citation>
    <scope>NUCLEOTIDE SEQUENCE [LARGE SCALE GENOMIC DNA]</scope>
    <source>
        <strain evidence="1">Zhou-2022a</strain>
        <tissue evidence="1">Leaf</tissue>
    </source>
</reference>
<name>A0AAW2DUG6_9ROSI</name>
<dbReference type="EMBL" id="JAZDWU010000001">
    <property type="protein sequence ID" value="KAL0013442.1"/>
    <property type="molecule type" value="Genomic_DNA"/>
</dbReference>
<accession>A0AAW2DUG6</accession>
<proteinExistence type="predicted"/>
<sequence>MLTYGVSGDLIDEYAQITETTALESLKKFVTAVIDVFYEEYLRKSNNKGIARLLTHGEHRGFRDERDDNEVLDLDYEQIDGVDNPPMQVLREQSDGFMAYIQSYGRIRDREIHSQL</sequence>
<dbReference type="Proteomes" id="UP001459277">
    <property type="component" value="Unassembled WGS sequence"/>
</dbReference>